<sequence length="64" mass="7398">MFYSVIQIYISSHTLSNLNSDERRMTFYNLMKDILTITGGSIESVNFIRRGDGSMEINMYIVPI</sequence>
<protein>
    <submittedName>
        <fullName evidence="1">Uncharacterized protein</fullName>
    </submittedName>
</protein>
<name>A0A0D3R1R7_9RHAB</name>
<proteinExistence type="predicted"/>
<keyword evidence="2" id="KW-1185">Reference proteome</keyword>
<reference evidence="1 2" key="1">
    <citation type="journal article" date="2015" name="PLoS Pathog.">
        <title>Evolution of genome size and complexity in the rhabdoviridae.</title>
        <authorList>
            <person name="Walker P.J."/>
            <person name="Firth C."/>
            <person name="Widen S.G."/>
            <person name="Blasdell K.R."/>
            <person name="Guzman H."/>
            <person name="Wood T.G."/>
            <person name="Paradkar P.N."/>
            <person name="Holmes E.C."/>
            <person name="Tesh R.B."/>
            <person name="Vasilakis N."/>
        </authorList>
    </citation>
    <scope>NUCLEOTIDE SEQUENCE [LARGE SCALE GENOMIC DNA]</scope>
    <source>
        <strain evidence="1 2">DakHD763</strain>
    </source>
</reference>
<dbReference type="RefSeq" id="YP_009361872.1">
    <property type="nucleotide sequence ID" value="NC_034443.1"/>
</dbReference>
<dbReference type="GeneID" id="32707764"/>
<evidence type="ECO:0000313" key="1">
    <source>
        <dbReference type="EMBL" id="AJR28457.1"/>
    </source>
</evidence>
<dbReference type="EMBL" id="KM205006">
    <property type="protein sequence ID" value="AJR28457.1"/>
    <property type="molecule type" value="Viral_cRNA"/>
</dbReference>
<accession>A0A0D3R1R7</accession>
<dbReference type="OrthoDB" id="39389at10239"/>
<evidence type="ECO:0000313" key="2">
    <source>
        <dbReference type="Proteomes" id="UP000207720"/>
    </source>
</evidence>
<dbReference type="Proteomes" id="UP000207720">
    <property type="component" value="Segment"/>
</dbReference>
<organism evidence="1 2">
    <name type="scientific">Le Dantec virus</name>
    <dbReference type="NCBI Taxonomy" id="318848"/>
    <lineage>
        <taxon>Viruses</taxon>
        <taxon>Riboviria</taxon>
        <taxon>Orthornavirae</taxon>
        <taxon>Negarnaviricota</taxon>
        <taxon>Haploviricotina</taxon>
        <taxon>Monjiviricetes</taxon>
        <taxon>Mononegavirales</taxon>
        <taxon>Rhabdoviridae</taxon>
        <taxon>Alpharhabdovirinae</taxon>
        <taxon>Ledantevirus</taxon>
        <taxon>Ledantevirus ledantec</taxon>
    </lineage>
</organism>
<dbReference type="KEGG" id="vg:32707764"/>